<reference evidence="2" key="1">
    <citation type="journal article" date="2015" name="Nature">
        <title>Complex archaea that bridge the gap between prokaryotes and eukaryotes.</title>
        <authorList>
            <person name="Spang A."/>
            <person name="Saw J.H."/>
            <person name="Jorgensen S.L."/>
            <person name="Zaremba-Niedzwiedzka K."/>
            <person name="Martijn J."/>
            <person name="Lind A.E."/>
            <person name="van Eijk R."/>
            <person name="Schleper C."/>
            <person name="Guy L."/>
            <person name="Ettema T.J."/>
        </authorList>
    </citation>
    <scope>NUCLEOTIDE SEQUENCE</scope>
</reference>
<name>A0A0F9EF77_9ZZZZ</name>
<evidence type="ECO:0000313" key="2">
    <source>
        <dbReference type="EMBL" id="KKL64881.1"/>
    </source>
</evidence>
<sequence length="155" mass="16999">MASALTQGTWVLIADGEKALILENTTDAENPHLTVLRKDEQDNPKDIDQSANRPGRMNEGRPGGSEGGPRSAFQDTDWHQLAKDRFADDLAEMLYKKAHKGEFDRIVLVASPGVLGEIRSKMHKEVADKVVGEVPKTLTNHSVDDIEKVLSAELG</sequence>
<dbReference type="InterPro" id="IPR041374">
    <property type="entry name" value="BaeRF_family12"/>
</dbReference>
<organism evidence="2">
    <name type="scientific">marine sediment metagenome</name>
    <dbReference type="NCBI Taxonomy" id="412755"/>
    <lineage>
        <taxon>unclassified sequences</taxon>
        <taxon>metagenomes</taxon>
        <taxon>ecological metagenomes</taxon>
    </lineage>
</organism>
<feature type="region of interest" description="Disordered" evidence="1">
    <location>
        <begin position="29"/>
        <end position="78"/>
    </location>
</feature>
<protein>
    <recommendedName>
        <fullName evidence="3">Host attachment protein</fullName>
    </recommendedName>
</protein>
<proteinExistence type="predicted"/>
<dbReference type="AlphaFoldDB" id="A0A0F9EF77"/>
<comment type="caution">
    <text evidence="2">The sequence shown here is derived from an EMBL/GenBank/DDBJ whole genome shotgun (WGS) entry which is preliminary data.</text>
</comment>
<evidence type="ECO:0000256" key="1">
    <source>
        <dbReference type="SAM" id="MobiDB-lite"/>
    </source>
</evidence>
<dbReference type="Pfam" id="PF18856">
    <property type="entry name" value="baeRF_family12"/>
    <property type="match status" value="1"/>
</dbReference>
<accession>A0A0F9EF77</accession>
<dbReference type="EMBL" id="LAZR01027708">
    <property type="protein sequence ID" value="KKL64881.1"/>
    <property type="molecule type" value="Genomic_DNA"/>
</dbReference>
<evidence type="ECO:0008006" key="3">
    <source>
        <dbReference type="Google" id="ProtNLM"/>
    </source>
</evidence>
<feature type="compositionally biased region" description="Basic and acidic residues" evidence="1">
    <location>
        <begin position="36"/>
        <end position="48"/>
    </location>
</feature>
<gene>
    <name evidence="2" type="ORF">LCGC14_2160550</name>
</gene>